<dbReference type="AlphaFoldDB" id="A0A3P7KLX1"/>
<feature type="transmembrane region" description="Helical" evidence="1">
    <location>
        <begin position="105"/>
        <end position="124"/>
    </location>
</feature>
<dbReference type="SUPFAM" id="SSF52058">
    <property type="entry name" value="L domain-like"/>
    <property type="match status" value="1"/>
</dbReference>
<keyword evidence="1" id="KW-0472">Membrane</keyword>
<gene>
    <name evidence="2" type="ORF">SVUK_LOCUS3846</name>
</gene>
<dbReference type="PANTHER" id="PTHR21662">
    <property type="entry name" value="RECEPTOR PROTEIN-TYROSINE KINASE"/>
    <property type="match status" value="1"/>
</dbReference>
<keyword evidence="3" id="KW-1185">Reference proteome</keyword>
<keyword evidence="1" id="KW-1133">Transmembrane helix</keyword>
<dbReference type="Proteomes" id="UP000270094">
    <property type="component" value="Unassembled WGS sequence"/>
</dbReference>
<evidence type="ECO:0000313" key="3">
    <source>
        <dbReference type="Proteomes" id="UP000270094"/>
    </source>
</evidence>
<evidence type="ECO:0000256" key="1">
    <source>
        <dbReference type="SAM" id="Phobius"/>
    </source>
</evidence>
<accession>A0A3P7KLX1</accession>
<evidence type="ECO:0000313" key="2">
    <source>
        <dbReference type="EMBL" id="VDM68848.1"/>
    </source>
</evidence>
<dbReference type="InterPro" id="IPR053079">
    <property type="entry name" value="SPS2_domain"/>
</dbReference>
<keyword evidence="1" id="KW-0812">Transmembrane</keyword>
<sequence>MRSTFGLNLFVNGLTKWNMAAFFIVYLFGEVRGQLPVHYGEAAGQACVFNNYIINSTTISQFPTGDDYCFKVEGSIRIDETTDVLHEELFGALGRIETMSGTVEIMNTAFTNISFFVSLFGLFYTHEDRFGRFFLC</sequence>
<reference evidence="2 3" key="1">
    <citation type="submission" date="2018-11" db="EMBL/GenBank/DDBJ databases">
        <authorList>
            <consortium name="Pathogen Informatics"/>
        </authorList>
    </citation>
    <scope>NUCLEOTIDE SEQUENCE [LARGE SCALE GENOMIC DNA]</scope>
</reference>
<feature type="transmembrane region" description="Helical" evidence="1">
    <location>
        <begin position="7"/>
        <end position="29"/>
    </location>
</feature>
<protein>
    <submittedName>
        <fullName evidence="2">Uncharacterized protein</fullName>
    </submittedName>
</protein>
<organism evidence="2 3">
    <name type="scientific">Strongylus vulgaris</name>
    <name type="common">Blood worm</name>
    <dbReference type="NCBI Taxonomy" id="40348"/>
    <lineage>
        <taxon>Eukaryota</taxon>
        <taxon>Metazoa</taxon>
        <taxon>Ecdysozoa</taxon>
        <taxon>Nematoda</taxon>
        <taxon>Chromadorea</taxon>
        <taxon>Rhabditida</taxon>
        <taxon>Rhabditina</taxon>
        <taxon>Rhabditomorpha</taxon>
        <taxon>Strongyloidea</taxon>
        <taxon>Strongylidae</taxon>
        <taxon>Strongylus</taxon>
    </lineage>
</organism>
<dbReference type="EMBL" id="UYYB01010191">
    <property type="protein sequence ID" value="VDM68848.1"/>
    <property type="molecule type" value="Genomic_DNA"/>
</dbReference>
<dbReference type="PANTHER" id="PTHR21662:SF59">
    <property type="entry name" value="RECEPTOR PROTEIN-TYROSINE KINASE"/>
    <property type="match status" value="1"/>
</dbReference>
<dbReference type="OrthoDB" id="10571375at2759"/>
<proteinExistence type="predicted"/>
<name>A0A3P7KLX1_STRVU</name>
<dbReference type="InterPro" id="IPR036941">
    <property type="entry name" value="Rcpt_L-dom_sf"/>
</dbReference>
<dbReference type="Gene3D" id="3.80.20.20">
    <property type="entry name" value="Receptor L-domain"/>
    <property type="match status" value="1"/>
</dbReference>